<keyword evidence="1" id="KW-1133">Transmembrane helix</keyword>
<proteinExistence type="predicted"/>
<keyword evidence="1" id="KW-0812">Transmembrane</keyword>
<keyword evidence="1" id="KW-0472">Membrane</keyword>
<sequence>MALISKKPALCTLSKMVVIPKAHKPSGAGLAVLSTIEMGVVVLIILDELKGK</sequence>
<name>A0ABP9FRT5_9SPHI</name>
<dbReference type="EMBL" id="BAABJI010000002">
    <property type="protein sequence ID" value="GAA4913151.1"/>
    <property type="molecule type" value="Genomic_DNA"/>
</dbReference>
<evidence type="ECO:0000313" key="3">
    <source>
        <dbReference type="Proteomes" id="UP001501436"/>
    </source>
</evidence>
<evidence type="ECO:0000256" key="1">
    <source>
        <dbReference type="SAM" id="Phobius"/>
    </source>
</evidence>
<dbReference type="Proteomes" id="UP001501436">
    <property type="component" value="Unassembled WGS sequence"/>
</dbReference>
<evidence type="ECO:0000313" key="2">
    <source>
        <dbReference type="EMBL" id="GAA4913151.1"/>
    </source>
</evidence>
<reference evidence="3" key="1">
    <citation type="journal article" date="2019" name="Int. J. Syst. Evol. Microbiol.">
        <title>The Global Catalogue of Microorganisms (GCM) 10K type strain sequencing project: providing services to taxonomists for standard genome sequencing and annotation.</title>
        <authorList>
            <consortium name="The Broad Institute Genomics Platform"/>
            <consortium name="The Broad Institute Genome Sequencing Center for Infectious Disease"/>
            <person name="Wu L."/>
            <person name="Ma J."/>
        </authorList>
    </citation>
    <scope>NUCLEOTIDE SEQUENCE [LARGE SCALE GENOMIC DNA]</scope>
    <source>
        <strain evidence="3">JCM 18283</strain>
    </source>
</reference>
<feature type="transmembrane region" description="Helical" evidence="1">
    <location>
        <begin position="26"/>
        <end position="46"/>
    </location>
</feature>
<keyword evidence="3" id="KW-1185">Reference proteome</keyword>
<accession>A0ABP9FRT5</accession>
<comment type="caution">
    <text evidence="2">The sequence shown here is derived from an EMBL/GenBank/DDBJ whole genome shotgun (WGS) entry which is preliminary data.</text>
</comment>
<protein>
    <submittedName>
        <fullName evidence="2">Uncharacterized protein</fullName>
    </submittedName>
</protein>
<gene>
    <name evidence="2" type="ORF">GCM10023313_15480</name>
</gene>
<organism evidence="2 3">
    <name type="scientific">Mucilaginibacter defluvii</name>
    <dbReference type="NCBI Taxonomy" id="1196019"/>
    <lineage>
        <taxon>Bacteria</taxon>
        <taxon>Pseudomonadati</taxon>
        <taxon>Bacteroidota</taxon>
        <taxon>Sphingobacteriia</taxon>
        <taxon>Sphingobacteriales</taxon>
        <taxon>Sphingobacteriaceae</taxon>
        <taxon>Mucilaginibacter</taxon>
    </lineage>
</organism>